<evidence type="ECO:0000256" key="6">
    <source>
        <dbReference type="SAM" id="MobiDB-lite"/>
    </source>
</evidence>
<keyword evidence="5" id="KW-0539">Nucleus</keyword>
<keyword evidence="4" id="KW-0862">Zinc</keyword>
<proteinExistence type="predicted"/>
<evidence type="ECO:0000256" key="2">
    <source>
        <dbReference type="ARBA" id="ARBA00022723"/>
    </source>
</evidence>
<evidence type="ECO:0000313" key="9">
    <source>
        <dbReference type="Proteomes" id="UP001623349"/>
    </source>
</evidence>
<feature type="compositionally biased region" description="Polar residues" evidence="6">
    <location>
        <begin position="191"/>
        <end position="200"/>
    </location>
</feature>
<feature type="compositionally biased region" description="Low complexity" evidence="6">
    <location>
        <begin position="137"/>
        <end position="157"/>
    </location>
</feature>
<name>A0ABQ0EGK8_APOSI</name>
<dbReference type="Proteomes" id="UP001623349">
    <property type="component" value="Unassembled WGS sequence"/>
</dbReference>
<feature type="region of interest" description="Disordered" evidence="6">
    <location>
        <begin position="1"/>
        <end position="267"/>
    </location>
</feature>
<evidence type="ECO:0000256" key="5">
    <source>
        <dbReference type="ARBA" id="ARBA00023242"/>
    </source>
</evidence>
<evidence type="ECO:0000256" key="3">
    <source>
        <dbReference type="ARBA" id="ARBA00022771"/>
    </source>
</evidence>
<evidence type="ECO:0000313" key="8">
    <source>
        <dbReference type="EMBL" id="GAB1286227.1"/>
    </source>
</evidence>
<sequence>MTVPLEDREDPTEGSEEATELQTDTSEDQDSLVCPEGTVSGPQVPEPEPLEAMEPPAKRSRSSEESTEKGPTGQPQARVQPQTQMTAPKQTQTPDHLPEPPEAQVVPRIQPQVLQIQTQPKLQKQAQTQTSPEHLAPQPNQVQTQVQSQPPWQLQPQGTDPPKQVQAPPRPQPLCQVQSQKQAQTQTHPQVSTQAQAQEQTSEKTQDQPQTWPQGSVPPPEQASGPACATEPSNAAEAGEDPVEALPEPVSAQSSEDRSREASAGGLAVGECEKSVGEMLGMWGAGSSLKVTILQSSNSRAFNTTPLTSGPRPGDSTSAAPALASAASKQSLQFFCYICKASCSSQQEFQDHMLEAQHQERLGEMQHSNQTCLLSLLPMPRDILEREAEDPPPKRWCNTCQVYYMGDLIQHRRTQEHKVAKQSLRPFCTICNRYFKTPRKFVEHVKSQGHKDKALELKTLEKETGSPDEDHFITVDAVGCFESGQEEDEDDDEEEEEEEIEAEEEFCKQVKSRETSSEQWKGSETYSPDMAYVCGLPGTSDGLCLPNLSQVYDSNSELRLSHCKSLTHFENLQKYKAKNPSPPSPPSPPSRPVSRKCAINARNALTALFTSSSGTSRQPSLQDTVKIPSKVKPVSPGLPPPLRRSERLKT</sequence>
<gene>
    <name evidence="8" type="ORF">APTSU1_000145700</name>
</gene>
<comment type="subcellular location">
    <subcellularLocation>
        <location evidence="1">Nucleus</location>
    </subcellularLocation>
</comment>
<feature type="compositionally biased region" description="Polar residues" evidence="6">
    <location>
        <begin position="112"/>
        <end position="132"/>
    </location>
</feature>
<evidence type="ECO:0000256" key="1">
    <source>
        <dbReference type="ARBA" id="ARBA00004123"/>
    </source>
</evidence>
<feature type="domain" description="C2H2-type" evidence="7">
    <location>
        <begin position="428"/>
        <end position="450"/>
    </location>
</feature>
<dbReference type="EMBL" id="BAAFST010000002">
    <property type="protein sequence ID" value="GAB1286227.1"/>
    <property type="molecule type" value="Genomic_DNA"/>
</dbReference>
<feature type="compositionally biased region" description="Acidic residues" evidence="6">
    <location>
        <begin position="484"/>
        <end position="504"/>
    </location>
</feature>
<dbReference type="InterPro" id="IPR056345">
    <property type="entry name" value="Znf-C2H2_CIZ1"/>
</dbReference>
<feature type="region of interest" description="Disordered" evidence="6">
    <location>
        <begin position="302"/>
        <end position="321"/>
    </location>
</feature>
<dbReference type="Pfam" id="PF12171">
    <property type="entry name" value="zf-C2H2_jaz"/>
    <property type="match status" value="1"/>
</dbReference>
<feature type="compositionally biased region" description="Polar residues" evidence="6">
    <location>
        <begin position="608"/>
        <end position="623"/>
    </location>
</feature>
<feature type="compositionally biased region" description="Pro residues" evidence="6">
    <location>
        <begin position="580"/>
        <end position="591"/>
    </location>
</feature>
<accession>A0ABQ0EGK8</accession>
<evidence type="ECO:0000259" key="7">
    <source>
        <dbReference type="PROSITE" id="PS00028"/>
    </source>
</evidence>
<keyword evidence="2" id="KW-0479">Metal-binding</keyword>
<dbReference type="InterPro" id="IPR026811">
    <property type="entry name" value="CIZ1"/>
</dbReference>
<protein>
    <submittedName>
        <fullName evidence="8">CDKN1A-interacting zinc finger protein 1</fullName>
    </submittedName>
</protein>
<dbReference type="PANTHER" id="PTHR15491">
    <property type="match status" value="1"/>
</dbReference>
<keyword evidence="9" id="KW-1185">Reference proteome</keyword>
<dbReference type="SMART" id="SM00451">
    <property type="entry name" value="ZnF_U1"/>
    <property type="match status" value="3"/>
</dbReference>
<feature type="region of interest" description="Disordered" evidence="6">
    <location>
        <begin position="575"/>
        <end position="595"/>
    </location>
</feature>
<feature type="region of interest" description="Disordered" evidence="6">
    <location>
        <begin position="483"/>
        <end position="523"/>
    </location>
</feature>
<feature type="compositionally biased region" description="Polar residues" evidence="6">
    <location>
        <begin position="73"/>
        <end position="94"/>
    </location>
</feature>
<dbReference type="Gene3D" id="3.30.160.60">
    <property type="entry name" value="Classic Zinc Finger"/>
    <property type="match status" value="1"/>
</dbReference>
<dbReference type="InterPro" id="IPR022755">
    <property type="entry name" value="Znf_C2H2_jaz"/>
</dbReference>
<dbReference type="InterPro" id="IPR013087">
    <property type="entry name" value="Znf_C2H2_type"/>
</dbReference>
<dbReference type="PANTHER" id="PTHR15491:SF9">
    <property type="entry name" value="CIP1-INTERACTING ZINC FINGER PROTEIN"/>
    <property type="match status" value="1"/>
</dbReference>
<feature type="region of interest" description="Disordered" evidence="6">
    <location>
        <begin position="608"/>
        <end position="650"/>
    </location>
</feature>
<dbReference type="InterPro" id="IPR036236">
    <property type="entry name" value="Znf_C2H2_sf"/>
</dbReference>
<comment type="caution">
    <text evidence="8">The sequence shown here is derived from an EMBL/GenBank/DDBJ whole genome shotgun (WGS) entry which is preliminary data.</text>
</comment>
<dbReference type="Pfam" id="PF23330">
    <property type="entry name" value="zf-C2H2_14"/>
    <property type="match status" value="1"/>
</dbReference>
<feature type="compositionally biased region" description="Acidic residues" evidence="6">
    <location>
        <begin position="7"/>
        <end position="30"/>
    </location>
</feature>
<feature type="compositionally biased region" description="Basic and acidic residues" evidence="6">
    <location>
        <begin position="505"/>
        <end position="516"/>
    </location>
</feature>
<keyword evidence="3" id="KW-0863">Zinc-finger</keyword>
<dbReference type="SMART" id="SM00355">
    <property type="entry name" value="ZnF_C2H2"/>
    <property type="match status" value="2"/>
</dbReference>
<evidence type="ECO:0000256" key="4">
    <source>
        <dbReference type="ARBA" id="ARBA00022833"/>
    </source>
</evidence>
<reference evidence="8 9" key="1">
    <citation type="submission" date="2024-08" db="EMBL/GenBank/DDBJ databases">
        <title>The draft genome of Apodemus speciosus.</title>
        <authorList>
            <person name="Nabeshima K."/>
            <person name="Suzuki S."/>
            <person name="Onuma M."/>
        </authorList>
    </citation>
    <scope>NUCLEOTIDE SEQUENCE [LARGE SCALE GENOMIC DNA]</scope>
    <source>
        <strain evidence="8">IB14-021</strain>
    </source>
</reference>
<feature type="compositionally biased region" description="Low complexity" evidence="6">
    <location>
        <begin position="176"/>
        <end position="190"/>
    </location>
</feature>
<dbReference type="PROSITE" id="PS00028">
    <property type="entry name" value="ZINC_FINGER_C2H2_1"/>
    <property type="match status" value="1"/>
</dbReference>
<dbReference type="SUPFAM" id="SSF57667">
    <property type="entry name" value="beta-beta-alpha zinc fingers"/>
    <property type="match status" value="2"/>
</dbReference>
<dbReference type="InterPro" id="IPR003604">
    <property type="entry name" value="Matrin/U1-like-C_Znf_C2H2"/>
</dbReference>
<organism evidence="8 9">
    <name type="scientific">Apodemus speciosus</name>
    <name type="common">Large Japanese field mouse</name>
    <dbReference type="NCBI Taxonomy" id="105296"/>
    <lineage>
        <taxon>Eukaryota</taxon>
        <taxon>Metazoa</taxon>
        <taxon>Chordata</taxon>
        <taxon>Craniata</taxon>
        <taxon>Vertebrata</taxon>
        <taxon>Euteleostomi</taxon>
        <taxon>Mammalia</taxon>
        <taxon>Eutheria</taxon>
        <taxon>Euarchontoglires</taxon>
        <taxon>Glires</taxon>
        <taxon>Rodentia</taxon>
        <taxon>Myomorpha</taxon>
        <taxon>Muroidea</taxon>
        <taxon>Muridae</taxon>
        <taxon>Murinae</taxon>
        <taxon>Apodemus</taxon>
    </lineage>
</organism>